<comment type="subunit">
    <text evidence="2">Heterodimer composed of Spt4 and Spt5.</text>
</comment>
<dbReference type="GO" id="GO:0006355">
    <property type="term" value="P:regulation of DNA-templated transcription"/>
    <property type="evidence" value="ECO:0007669"/>
    <property type="project" value="UniProtKB-UniRule"/>
</dbReference>
<evidence type="ECO:0000313" key="4">
    <source>
        <dbReference type="EMBL" id="ALU11870.1"/>
    </source>
</evidence>
<evidence type="ECO:0000256" key="2">
    <source>
        <dbReference type="HAMAP-Rule" id="MF_00949"/>
    </source>
</evidence>
<dbReference type="Pfam" id="PF06093">
    <property type="entry name" value="Spt4"/>
    <property type="match status" value="1"/>
</dbReference>
<keyword evidence="5" id="KW-1185">Reference proteome</keyword>
<feature type="binding site" evidence="2">
    <location>
        <position position="26"/>
    </location>
    <ligand>
        <name>Zn(2+)</name>
        <dbReference type="ChEBI" id="CHEBI:29105"/>
    </ligand>
</feature>
<dbReference type="GO" id="GO:0003677">
    <property type="term" value="F:DNA binding"/>
    <property type="evidence" value="ECO:0007669"/>
    <property type="project" value="UniProtKB-KW"/>
</dbReference>
<gene>
    <name evidence="2" type="primary">spt4</name>
    <name evidence="4" type="ORF">EYM_05600</name>
</gene>
<dbReference type="NCBIfam" id="NF041664">
    <property type="entry name" value="RNAP_arch_Epp"/>
    <property type="match status" value="1"/>
</dbReference>
<name>A0A0U3E956_9CREN</name>
<evidence type="ECO:0000313" key="5">
    <source>
        <dbReference type="Proteomes" id="UP000060778"/>
    </source>
</evidence>
<dbReference type="InterPro" id="IPR022800">
    <property type="entry name" value="Spt4/RpoE2_Znf"/>
</dbReference>
<dbReference type="SUPFAM" id="SSF63393">
    <property type="entry name" value="RNA polymerase subunits"/>
    <property type="match status" value="1"/>
</dbReference>
<dbReference type="GO" id="GO:0008270">
    <property type="term" value="F:zinc ion binding"/>
    <property type="evidence" value="ECO:0007669"/>
    <property type="project" value="UniProtKB-UniRule"/>
</dbReference>
<dbReference type="HAMAP" id="MF_00949">
    <property type="entry name" value="Spt4_arch"/>
    <property type="match status" value="1"/>
</dbReference>
<keyword evidence="1 2" id="KW-0804">Transcription</keyword>
<keyword evidence="2" id="KW-0862">Zinc</keyword>
<dbReference type="InterPro" id="IPR029040">
    <property type="entry name" value="RPABC4/Spt4"/>
</dbReference>
<dbReference type="STRING" id="940295.EYM_05600"/>
<organism evidence="4 5">
    <name type="scientific">Ignicoccus islandicus DSM 13165</name>
    <dbReference type="NCBI Taxonomy" id="940295"/>
    <lineage>
        <taxon>Archaea</taxon>
        <taxon>Thermoproteota</taxon>
        <taxon>Thermoprotei</taxon>
        <taxon>Desulfurococcales</taxon>
        <taxon>Desulfurococcaceae</taxon>
        <taxon>Ignicoccus</taxon>
    </lineage>
</organism>
<proteinExistence type="inferred from homology"/>
<dbReference type="KEGG" id="iis:EYM_05600"/>
<feature type="binding site" evidence="2">
    <location>
        <position position="9"/>
    </location>
    <ligand>
        <name>Zn(2+)</name>
        <dbReference type="ChEBI" id="CHEBI:29105"/>
    </ligand>
</feature>
<feature type="domain" description="Spt4/RpoE2 zinc finger" evidence="3">
    <location>
        <begin position="6"/>
        <end position="66"/>
    </location>
</feature>
<keyword evidence="2" id="KW-0479">Metal-binding</keyword>
<dbReference type="InterPro" id="IPR038589">
    <property type="entry name" value="Spt4_dom_sf"/>
</dbReference>
<evidence type="ECO:0000256" key="1">
    <source>
        <dbReference type="ARBA" id="ARBA00023163"/>
    </source>
</evidence>
<comment type="similarity">
    <text evidence="2">Belongs to the archaeal Spt4 family.</text>
</comment>
<dbReference type="PANTHER" id="PTHR40704:SF1">
    <property type="entry name" value="TRANSCRIPTION ELONGATION FACTOR SPT4"/>
    <property type="match status" value="1"/>
</dbReference>
<feature type="binding site" evidence="2">
    <location>
        <position position="23"/>
    </location>
    <ligand>
        <name>Zn(2+)</name>
        <dbReference type="ChEBI" id="CHEBI:29105"/>
    </ligand>
</feature>
<sequence length="69" mass="7755">MRRKPFVACMNCKALLPRGTERCPYCGSTEITENWDGVVIIISEESELIGKTEYLKKPGRYAVEVSASE</sequence>
<evidence type="ECO:0000259" key="3">
    <source>
        <dbReference type="SMART" id="SM01389"/>
    </source>
</evidence>
<keyword evidence="4" id="KW-0238">DNA-binding</keyword>
<protein>
    <recommendedName>
        <fullName evidence="2">Transcription elongation factor Spt4</fullName>
    </recommendedName>
</protein>
<feature type="binding site" evidence="2">
    <location>
        <position position="12"/>
    </location>
    <ligand>
        <name>Zn(2+)</name>
        <dbReference type="ChEBI" id="CHEBI:29105"/>
    </ligand>
</feature>
<dbReference type="PANTHER" id="PTHR40704">
    <property type="entry name" value="TRANSCRIPTION ELONGATION FACTOR SPT4"/>
    <property type="match status" value="1"/>
</dbReference>
<keyword evidence="2" id="KW-0805">Transcription regulation</keyword>
<dbReference type="Proteomes" id="UP000060778">
    <property type="component" value="Chromosome"/>
</dbReference>
<dbReference type="InterPro" id="IPR007178">
    <property type="entry name" value="Spt4_arch"/>
</dbReference>
<dbReference type="EMBL" id="CP006867">
    <property type="protein sequence ID" value="ALU11870.1"/>
    <property type="molecule type" value="Genomic_DNA"/>
</dbReference>
<dbReference type="RefSeq" id="WP_083495078.1">
    <property type="nucleotide sequence ID" value="NZ_CP006867.1"/>
</dbReference>
<dbReference type="AlphaFoldDB" id="A0A0U3E956"/>
<reference evidence="4 5" key="1">
    <citation type="submission" date="2013-11" db="EMBL/GenBank/DDBJ databases">
        <title>Comparative genomics of Ignicoccus.</title>
        <authorList>
            <person name="Podar M."/>
        </authorList>
    </citation>
    <scope>NUCLEOTIDE SEQUENCE [LARGE SCALE GENOMIC DNA]</scope>
    <source>
        <strain evidence="4 5">DSM 13165</strain>
    </source>
</reference>
<dbReference type="Gene3D" id="2.20.28.90">
    <property type="match status" value="1"/>
</dbReference>
<dbReference type="SMART" id="SM01389">
    <property type="entry name" value="Spt4"/>
    <property type="match status" value="1"/>
</dbReference>
<comment type="function">
    <text evidence="2">Stimulates transcription elongation.</text>
</comment>
<dbReference type="OrthoDB" id="275101at2157"/>
<accession>A0A0U3E956</accession>
<dbReference type="GeneID" id="30680503"/>